<feature type="coiled-coil region" evidence="2">
    <location>
        <begin position="155"/>
        <end position="189"/>
    </location>
</feature>
<reference evidence="6 7" key="1">
    <citation type="journal article" date="2022" name="Genome Biol. Evol.">
        <title>Host diet, physiology and behaviors set the stage for Lachnospiraceae cladogenesis.</title>
        <authorList>
            <person name="Vera-Ponce De Leon A."/>
            <person name="Schneider M."/>
            <person name="Jahnes B.C."/>
            <person name="Sadowski V."/>
            <person name="Camuy-Velez L.A."/>
            <person name="Duan J."/>
            <person name="Sabree Z.L."/>
        </authorList>
    </citation>
    <scope>NUCLEOTIDE SEQUENCE [LARGE SCALE GENOMIC DNA]</scope>
    <source>
        <strain evidence="6 7">PAL227</strain>
    </source>
</reference>
<dbReference type="InterPro" id="IPR042047">
    <property type="entry name" value="SleB_dom1"/>
</dbReference>
<dbReference type="EMBL" id="JAMZFV010000015">
    <property type="protein sequence ID" value="MCP1110625.1"/>
    <property type="molecule type" value="Genomic_DNA"/>
</dbReference>
<dbReference type="GO" id="GO:0016787">
    <property type="term" value="F:hydrolase activity"/>
    <property type="evidence" value="ECO:0007669"/>
    <property type="project" value="UniProtKB-KW"/>
</dbReference>
<dbReference type="Proteomes" id="UP001523565">
    <property type="component" value="Unassembled WGS sequence"/>
</dbReference>
<evidence type="ECO:0000256" key="2">
    <source>
        <dbReference type="SAM" id="Coils"/>
    </source>
</evidence>
<feature type="coiled-coil region" evidence="2">
    <location>
        <begin position="39"/>
        <end position="73"/>
    </location>
</feature>
<dbReference type="Gene3D" id="6.10.250.3150">
    <property type="match status" value="1"/>
</dbReference>
<dbReference type="Pfam" id="PF07486">
    <property type="entry name" value="Hydrolase_2"/>
    <property type="match status" value="1"/>
</dbReference>
<evidence type="ECO:0000313" key="6">
    <source>
        <dbReference type="EMBL" id="MCP1110625.1"/>
    </source>
</evidence>
<evidence type="ECO:0000313" key="7">
    <source>
        <dbReference type="Proteomes" id="UP001523565"/>
    </source>
</evidence>
<comment type="caution">
    <text evidence="6">The sequence shown here is derived from an EMBL/GenBank/DDBJ whole genome shotgun (WGS) entry which is preliminary data.</text>
</comment>
<dbReference type="InterPro" id="IPR011105">
    <property type="entry name" value="Cell_wall_hydrolase_SleB"/>
</dbReference>
<organism evidence="6 7">
    <name type="scientific">Ohessyouella blattaphilus</name>
    <dbReference type="NCBI Taxonomy" id="2949333"/>
    <lineage>
        <taxon>Bacteria</taxon>
        <taxon>Bacillati</taxon>
        <taxon>Bacillota</taxon>
        <taxon>Clostridia</taxon>
        <taxon>Lachnospirales</taxon>
        <taxon>Lachnospiraceae</taxon>
        <taxon>Ohessyouella</taxon>
    </lineage>
</organism>
<protein>
    <submittedName>
        <fullName evidence="6">Cell wall hydrolase</fullName>
    </submittedName>
</protein>
<keyword evidence="7" id="KW-1185">Reference proteome</keyword>
<feature type="domain" description="Cell wall hydrolase SleB" evidence="4">
    <location>
        <begin position="216"/>
        <end position="294"/>
    </location>
</feature>
<evidence type="ECO:0000256" key="3">
    <source>
        <dbReference type="SAM" id="SignalP"/>
    </source>
</evidence>
<keyword evidence="1 3" id="KW-0732">Signal</keyword>
<proteinExistence type="predicted"/>
<accession>A0ABT1EIU6</accession>
<evidence type="ECO:0000256" key="1">
    <source>
        <dbReference type="ARBA" id="ARBA00022729"/>
    </source>
</evidence>
<keyword evidence="2" id="KW-0175">Coiled coil</keyword>
<dbReference type="InterPro" id="IPR057309">
    <property type="entry name" value="PcsB_CC"/>
</dbReference>
<dbReference type="Gene3D" id="1.10.10.2520">
    <property type="entry name" value="Cell wall hydrolase SleB, domain 1"/>
    <property type="match status" value="1"/>
</dbReference>
<sequence length="312" mass="33566">MIIKKRFALPLTALILGLALALGSISVTAAPSGETTSSIQSLSTDLETLKNQLQEITTELEGLKAETEQAQINLASAKLYEEQQLQAMEARAKIVYETGDFGYFELLMNSQSISHFLANAEYVNSVTTYDKEILDNCKNARELVETRQQEVDVKQEHLTQAQADLTTQIADLESQLESASTELQGVIGEAKKASDPVQVPGDELILFAALLEAESGQNYDGNLAVGTVVMNRVAHPSYANSITEVIFQSGQFSPTWNGALNRILEKGPAGVCLQAANDLAAGIRHSAVINCYSFNCVGSGAVGINIGGNIFY</sequence>
<dbReference type="Pfam" id="PF24568">
    <property type="entry name" value="CC_PcsB"/>
    <property type="match status" value="1"/>
</dbReference>
<evidence type="ECO:0000259" key="5">
    <source>
        <dbReference type="Pfam" id="PF24568"/>
    </source>
</evidence>
<name>A0ABT1EIU6_9FIRM</name>
<feature type="domain" description="Peptidoglycan hydrolase PcsB coiled-coil" evidence="5">
    <location>
        <begin position="84"/>
        <end position="146"/>
    </location>
</feature>
<feature type="chain" id="PRO_5046074153" evidence="3">
    <location>
        <begin position="30"/>
        <end position="312"/>
    </location>
</feature>
<evidence type="ECO:0000259" key="4">
    <source>
        <dbReference type="Pfam" id="PF07486"/>
    </source>
</evidence>
<dbReference type="RefSeq" id="WP_262069504.1">
    <property type="nucleotide sequence ID" value="NZ_JAMXOC010000015.1"/>
</dbReference>
<gene>
    <name evidence="6" type="ORF">NK118_10215</name>
</gene>
<feature type="signal peptide" evidence="3">
    <location>
        <begin position="1"/>
        <end position="29"/>
    </location>
</feature>
<keyword evidence="6" id="KW-0378">Hydrolase</keyword>